<comment type="subcellular location">
    <subcellularLocation>
        <location evidence="1">Cell membrane</location>
        <topology evidence="1">Multi-pass membrane protein</topology>
    </subcellularLocation>
</comment>
<keyword evidence="3 7" id="KW-0812">Transmembrane</keyword>
<evidence type="ECO:0000256" key="5">
    <source>
        <dbReference type="ARBA" id="ARBA00023136"/>
    </source>
</evidence>
<gene>
    <name evidence="9" type="ORF">DZC52_09490</name>
</gene>
<evidence type="ECO:0000259" key="8">
    <source>
        <dbReference type="Pfam" id="PF06271"/>
    </source>
</evidence>
<evidence type="ECO:0000256" key="3">
    <source>
        <dbReference type="ARBA" id="ARBA00022692"/>
    </source>
</evidence>
<dbReference type="PANTHER" id="PTHR36115">
    <property type="entry name" value="PROLINE-RICH ANTIGEN HOMOLOG-RELATED"/>
    <property type="match status" value="1"/>
</dbReference>
<dbReference type="Pfam" id="PF06271">
    <property type="entry name" value="RDD"/>
    <property type="match status" value="1"/>
</dbReference>
<sequence length="186" mass="20615">MKDEGPSRTRTELPECGTYPHPGPTSNPVNDKNPSSEAMVPGHLAPCGLLRRVASMVYDTLLVIALVMVAAAFVVIPAGSEIRSGTLWFQAYILVVWWAYFAVCWRLRAQTVGMRAWRVKLVARKGERVSWGATVVRFLVAWISAAALGLGFLWSLFEPRRRTWHDLASATGLVVIPKADKHRSSN</sequence>
<name>A0A3E1K8D6_9GAMM</name>
<dbReference type="Proteomes" id="UP000260351">
    <property type="component" value="Unassembled WGS sequence"/>
</dbReference>
<reference evidence="9 10" key="1">
    <citation type="submission" date="2018-08" db="EMBL/GenBank/DDBJ databases">
        <title>Wenzhouxiangella salilacus sp. nov., a novel bacterium isolated from a saline lake in Xinjiang Province, China.</title>
        <authorList>
            <person name="Han S."/>
        </authorList>
    </citation>
    <scope>NUCLEOTIDE SEQUENCE [LARGE SCALE GENOMIC DNA]</scope>
    <source>
        <strain evidence="9 10">XDB06</strain>
    </source>
</reference>
<keyword evidence="5 7" id="KW-0472">Membrane</keyword>
<dbReference type="PANTHER" id="PTHR36115:SF10">
    <property type="entry name" value="RDD DOMAIN-CONTAINING PROTEIN"/>
    <property type="match status" value="1"/>
</dbReference>
<protein>
    <submittedName>
        <fullName evidence="9">RDD family protein</fullName>
    </submittedName>
</protein>
<evidence type="ECO:0000256" key="2">
    <source>
        <dbReference type="ARBA" id="ARBA00022475"/>
    </source>
</evidence>
<evidence type="ECO:0000313" key="10">
    <source>
        <dbReference type="Proteomes" id="UP000260351"/>
    </source>
</evidence>
<feature type="compositionally biased region" description="Basic and acidic residues" evidence="6">
    <location>
        <begin position="1"/>
        <end position="13"/>
    </location>
</feature>
<dbReference type="EMBL" id="QUZK01000037">
    <property type="protein sequence ID" value="RFF30299.1"/>
    <property type="molecule type" value="Genomic_DNA"/>
</dbReference>
<evidence type="ECO:0000256" key="7">
    <source>
        <dbReference type="SAM" id="Phobius"/>
    </source>
</evidence>
<feature type="region of interest" description="Disordered" evidence="6">
    <location>
        <begin position="1"/>
        <end position="35"/>
    </location>
</feature>
<keyword evidence="2" id="KW-1003">Cell membrane</keyword>
<evidence type="ECO:0000256" key="1">
    <source>
        <dbReference type="ARBA" id="ARBA00004651"/>
    </source>
</evidence>
<evidence type="ECO:0000256" key="4">
    <source>
        <dbReference type="ARBA" id="ARBA00022989"/>
    </source>
</evidence>
<comment type="caution">
    <text evidence="9">The sequence shown here is derived from an EMBL/GenBank/DDBJ whole genome shotgun (WGS) entry which is preliminary data.</text>
</comment>
<accession>A0A3E1K8D6</accession>
<feature type="compositionally biased region" description="Polar residues" evidence="6">
    <location>
        <begin position="24"/>
        <end position="35"/>
    </location>
</feature>
<keyword evidence="4 7" id="KW-1133">Transmembrane helix</keyword>
<dbReference type="GO" id="GO:0005886">
    <property type="term" value="C:plasma membrane"/>
    <property type="evidence" value="ECO:0007669"/>
    <property type="project" value="UniProtKB-SubCell"/>
</dbReference>
<dbReference type="InterPro" id="IPR051791">
    <property type="entry name" value="Pra-immunoreactive"/>
</dbReference>
<feature type="transmembrane region" description="Helical" evidence="7">
    <location>
        <begin position="88"/>
        <end position="108"/>
    </location>
</feature>
<feature type="domain" description="RDD" evidence="8">
    <location>
        <begin position="48"/>
        <end position="169"/>
    </location>
</feature>
<feature type="transmembrane region" description="Helical" evidence="7">
    <location>
        <begin position="129"/>
        <end position="157"/>
    </location>
</feature>
<evidence type="ECO:0000256" key="6">
    <source>
        <dbReference type="SAM" id="MobiDB-lite"/>
    </source>
</evidence>
<proteinExistence type="predicted"/>
<dbReference type="InterPro" id="IPR010432">
    <property type="entry name" value="RDD"/>
</dbReference>
<feature type="transmembrane region" description="Helical" evidence="7">
    <location>
        <begin position="56"/>
        <end position="76"/>
    </location>
</feature>
<organism evidence="9 10">
    <name type="scientific">Wenzhouxiangella sediminis</name>
    <dbReference type="NCBI Taxonomy" id="1792836"/>
    <lineage>
        <taxon>Bacteria</taxon>
        <taxon>Pseudomonadati</taxon>
        <taxon>Pseudomonadota</taxon>
        <taxon>Gammaproteobacteria</taxon>
        <taxon>Chromatiales</taxon>
        <taxon>Wenzhouxiangellaceae</taxon>
        <taxon>Wenzhouxiangella</taxon>
    </lineage>
</organism>
<evidence type="ECO:0000313" key="9">
    <source>
        <dbReference type="EMBL" id="RFF30299.1"/>
    </source>
</evidence>
<dbReference type="AlphaFoldDB" id="A0A3E1K8D6"/>
<keyword evidence="10" id="KW-1185">Reference proteome</keyword>